<keyword evidence="2" id="KW-0472">Membrane</keyword>
<evidence type="ECO:0000256" key="2">
    <source>
        <dbReference type="SAM" id="Phobius"/>
    </source>
</evidence>
<dbReference type="OrthoDB" id="5978806at2759"/>
<keyword evidence="2" id="KW-0812">Transmembrane</keyword>
<feature type="transmembrane region" description="Helical" evidence="2">
    <location>
        <begin position="406"/>
        <end position="433"/>
    </location>
</feature>
<dbReference type="GeneID" id="106066227"/>
<dbReference type="OMA" id="FCHVHVA"/>
<name>A0A9W2YND4_BIOGL</name>
<dbReference type="Proteomes" id="UP001165740">
    <property type="component" value="Chromosome 13"/>
</dbReference>
<dbReference type="RefSeq" id="XP_055864185.1">
    <property type="nucleotide sequence ID" value="XM_056008210.1"/>
</dbReference>
<reference evidence="4" key="1">
    <citation type="submission" date="2025-08" db="UniProtKB">
        <authorList>
            <consortium name="RefSeq"/>
        </authorList>
    </citation>
    <scope>IDENTIFICATION</scope>
</reference>
<keyword evidence="2" id="KW-1133">Transmembrane helix</keyword>
<evidence type="ECO:0000256" key="1">
    <source>
        <dbReference type="SAM" id="MobiDB-lite"/>
    </source>
</evidence>
<protein>
    <submittedName>
        <fullName evidence="4">Protein brambleberry-like isoform X1</fullName>
    </submittedName>
</protein>
<dbReference type="PANTHER" id="PTHR33538:SF1">
    <property type="entry name" value="PROTEIN BRAMBLEBERRY"/>
    <property type="match status" value="1"/>
</dbReference>
<dbReference type="AlphaFoldDB" id="A0A9W2YND4"/>
<feature type="transmembrane region" description="Helical" evidence="2">
    <location>
        <begin position="12"/>
        <end position="37"/>
    </location>
</feature>
<gene>
    <name evidence="4" type="primary">LOC106066227</name>
</gene>
<keyword evidence="3" id="KW-1185">Reference proteome</keyword>
<dbReference type="InterPro" id="IPR040346">
    <property type="entry name" value="GEX1/Brambleberry"/>
</dbReference>
<evidence type="ECO:0000313" key="4">
    <source>
        <dbReference type="RefSeq" id="XP_055864185.1"/>
    </source>
</evidence>
<feature type="transmembrane region" description="Helical" evidence="2">
    <location>
        <begin position="445"/>
        <end position="466"/>
    </location>
</feature>
<feature type="compositionally biased region" description="Polar residues" evidence="1">
    <location>
        <begin position="567"/>
        <end position="590"/>
    </location>
</feature>
<proteinExistence type="predicted"/>
<accession>A0A9W2YND4</accession>
<dbReference type="PANTHER" id="PTHR33538">
    <property type="entry name" value="PROTEIN GAMETE EXPRESSED 1"/>
    <property type="match status" value="1"/>
</dbReference>
<organism evidence="3 4">
    <name type="scientific">Biomphalaria glabrata</name>
    <name type="common">Bloodfluke planorb</name>
    <name type="synonym">Freshwater snail</name>
    <dbReference type="NCBI Taxonomy" id="6526"/>
    <lineage>
        <taxon>Eukaryota</taxon>
        <taxon>Metazoa</taxon>
        <taxon>Spiralia</taxon>
        <taxon>Lophotrochozoa</taxon>
        <taxon>Mollusca</taxon>
        <taxon>Gastropoda</taxon>
        <taxon>Heterobranchia</taxon>
        <taxon>Euthyneura</taxon>
        <taxon>Panpulmonata</taxon>
        <taxon>Hygrophila</taxon>
        <taxon>Lymnaeoidea</taxon>
        <taxon>Planorbidae</taxon>
        <taxon>Biomphalaria</taxon>
    </lineage>
</organism>
<feature type="region of interest" description="Disordered" evidence="1">
    <location>
        <begin position="567"/>
        <end position="592"/>
    </location>
</feature>
<sequence length="619" mass="70675">MNSCHSRSRYKSLYSSCVTLFIISICTSSDAVFEWFFDNHNDNQLINQDTVDYNNNMNINEKNRASKEKDSDIGDKDINIEHANIRFEILSSEEKFVNSALSLTDLSPLDACYNIIIYNLKKKCGDLTEEELGKLSVQLLNCQLEVEERPVFPCTSSMSLADCTKSMDGTSWNSYQIVGNRARAMCYATQQVQFRRLTELTVSQLVSATMDQIKSLNDLKLGQEQLHSITAETVRKLYESHQDLLTTQIALKEAHEDVFKHIAANVKEILQEKALIASGNRELVGMTEIIKRKLDVMVQQVQEREETYHKHHEQILIDLKNIQDSIENVQNLDTKLQKLLQKYEKLDFLYEEMYKHLDKMNTTVNHVLISVSKLTQHFEDKMAWLFQFLGVTDNKLSTVSCCLLHIAYFFLFAVIATLLEIAVSVRLLMLVVIVGNIAAELNYNYSMDFAGLTVFLLALYFGFQFVNSLSLKFCSSLTRARTSLRRFSQPLTTQEINTMVYNIQRFIETLPDIQNANSSFHPPTPPRSQIIMSERMETSSPARSEDITLNNSALENVIPMRQRLTDQLGSRASRSSTPLATQSRSSTPSSRCLAMTHSGTQCRNYPSSDSDFCYLHNHS</sequence>
<evidence type="ECO:0000313" key="3">
    <source>
        <dbReference type="Proteomes" id="UP001165740"/>
    </source>
</evidence>